<feature type="non-terminal residue" evidence="2">
    <location>
        <position position="62"/>
    </location>
</feature>
<reference evidence="2 3" key="1">
    <citation type="journal article" date="2018" name="Proc. R. Soc. B">
        <title>A non-coding region near Follistatin controls head colour polymorphism in the Gouldian finch.</title>
        <authorList>
            <person name="Toomey M.B."/>
            <person name="Marques C.I."/>
            <person name="Andrade P."/>
            <person name="Araujo P.M."/>
            <person name="Sabatino S."/>
            <person name="Gazda M.A."/>
            <person name="Afonso S."/>
            <person name="Lopes R.J."/>
            <person name="Corbo J.C."/>
            <person name="Carneiro M."/>
        </authorList>
    </citation>
    <scope>NUCLEOTIDE SEQUENCE [LARGE SCALE GENOMIC DNA]</scope>
    <source>
        <strain evidence="2">Red01</strain>
        <tissue evidence="2">Muscle</tissue>
    </source>
</reference>
<name>A0A3L8SKT3_CHLGU</name>
<protein>
    <submittedName>
        <fullName evidence="2">Uncharacterized protein</fullName>
    </submittedName>
</protein>
<sequence>MDKASDFGSEDCRLGRSRERGKEKRQEKHPNIPLFPCSGSEPRSSQRRTSEGGKLAAPRASE</sequence>
<accession>A0A3L8SKT3</accession>
<feature type="compositionally biased region" description="Basic and acidic residues" evidence="1">
    <location>
        <begin position="1"/>
        <end position="30"/>
    </location>
</feature>
<dbReference type="AlphaFoldDB" id="A0A3L8SKT3"/>
<dbReference type="Proteomes" id="UP000276834">
    <property type="component" value="Unassembled WGS sequence"/>
</dbReference>
<dbReference type="EMBL" id="QUSF01000015">
    <property type="protein sequence ID" value="RLW03770.1"/>
    <property type="molecule type" value="Genomic_DNA"/>
</dbReference>
<keyword evidence="3" id="KW-1185">Reference proteome</keyword>
<gene>
    <name evidence="2" type="ORF">DV515_00006414</name>
</gene>
<evidence type="ECO:0000256" key="1">
    <source>
        <dbReference type="SAM" id="MobiDB-lite"/>
    </source>
</evidence>
<comment type="caution">
    <text evidence="2">The sequence shown here is derived from an EMBL/GenBank/DDBJ whole genome shotgun (WGS) entry which is preliminary data.</text>
</comment>
<organism evidence="2 3">
    <name type="scientific">Chloebia gouldiae</name>
    <name type="common">Gouldian finch</name>
    <name type="synonym">Erythrura gouldiae</name>
    <dbReference type="NCBI Taxonomy" id="44316"/>
    <lineage>
        <taxon>Eukaryota</taxon>
        <taxon>Metazoa</taxon>
        <taxon>Chordata</taxon>
        <taxon>Craniata</taxon>
        <taxon>Vertebrata</taxon>
        <taxon>Euteleostomi</taxon>
        <taxon>Archelosauria</taxon>
        <taxon>Archosauria</taxon>
        <taxon>Dinosauria</taxon>
        <taxon>Saurischia</taxon>
        <taxon>Theropoda</taxon>
        <taxon>Coelurosauria</taxon>
        <taxon>Aves</taxon>
        <taxon>Neognathae</taxon>
        <taxon>Neoaves</taxon>
        <taxon>Telluraves</taxon>
        <taxon>Australaves</taxon>
        <taxon>Passeriformes</taxon>
        <taxon>Passeroidea</taxon>
        <taxon>Passeridae</taxon>
        <taxon>Chloebia</taxon>
    </lineage>
</organism>
<evidence type="ECO:0000313" key="3">
    <source>
        <dbReference type="Proteomes" id="UP000276834"/>
    </source>
</evidence>
<proteinExistence type="predicted"/>
<evidence type="ECO:0000313" key="2">
    <source>
        <dbReference type="EMBL" id="RLW03770.1"/>
    </source>
</evidence>
<feature type="region of interest" description="Disordered" evidence="1">
    <location>
        <begin position="1"/>
        <end position="62"/>
    </location>
</feature>